<reference evidence="1" key="1">
    <citation type="submission" date="2016-06" db="UniProtKB">
        <authorList>
            <consortium name="WormBaseParasite"/>
        </authorList>
    </citation>
    <scope>IDENTIFICATION</scope>
</reference>
<name>A0A183T8P1_SCHSO</name>
<dbReference type="CDD" id="cd00304">
    <property type="entry name" value="RT_like"/>
    <property type="match status" value="1"/>
</dbReference>
<evidence type="ECO:0000313" key="1">
    <source>
        <dbReference type="WBParaSite" id="SSLN_0001333701-mRNA-1"/>
    </source>
</evidence>
<dbReference type="WBParaSite" id="SSLN_0001333701-mRNA-1">
    <property type="protein sequence ID" value="SSLN_0001333701-mRNA-1"/>
    <property type="gene ID" value="SSLN_0001333701"/>
</dbReference>
<dbReference type="AlphaFoldDB" id="A0A183T8P1"/>
<accession>A0A183T8P1</accession>
<protein>
    <submittedName>
        <fullName evidence="1">Reverse transcriptase domain-containing protein</fullName>
    </submittedName>
</protein>
<organism evidence="1">
    <name type="scientific">Schistocephalus solidus</name>
    <name type="common">Tapeworm</name>
    <dbReference type="NCBI Taxonomy" id="70667"/>
    <lineage>
        <taxon>Eukaryota</taxon>
        <taxon>Metazoa</taxon>
        <taxon>Spiralia</taxon>
        <taxon>Lophotrochozoa</taxon>
        <taxon>Platyhelminthes</taxon>
        <taxon>Cestoda</taxon>
        <taxon>Eucestoda</taxon>
        <taxon>Diphyllobothriidea</taxon>
        <taxon>Diphyllobothriidae</taxon>
        <taxon>Schistocephalus</taxon>
    </lineage>
</organism>
<dbReference type="PANTHER" id="PTHR21301">
    <property type="entry name" value="REVERSE TRANSCRIPTASE"/>
    <property type="match status" value="1"/>
</dbReference>
<sequence length="241" mass="27875">LAGTEHLRGHPFKLQRKFVHTEVRRNAFSQRVVGAWNGLPEDVVSSAEENENDSVETTTWDGEIPLLNERLLRKVYSQPVNQVNKDAKETLMSMLAWNPEERSSAQQVLTYFNFAGETYEQIKGTPMYSPISGLVAELVLQELEKIAFTRQQPIFWRRYVDDTFVILKSNMLQHFHDHLNSIFPDIQFTSEEKKEQQLPFLDVLVRRRPNGEIETAVYRKATNTTQLLNCHSNHPVAHKAV</sequence>
<proteinExistence type="predicted"/>
<dbReference type="PANTHER" id="PTHR21301:SF11">
    <property type="entry name" value="GIY-YIG DOMAIN-CONTAINING PROTEIN"/>
    <property type="match status" value="1"/>
</dbReference>